<dbReference type="PANTHER" id="PTHR28062">
    <property type="entry name" value="K+-H+ EXCHANGE-LIKE PROTEIN"/>
    <property type="match status" value="1"/>
</dbReference>
<keyword evidence="1" id="KW-0812">Transmembrane</keyword>
<dbReference type="InParanoid" id="I2GW83"/>
<organism evidence="2 3">
    <name type="scientific">Henningerozyma blattae (strain ATCC 34711 / CBS 6284 / DSM 70876 / NBRC 10599 / NRRL Y-10934 / UCD 77-7)</name>
    <name type="common">Yeast</name>
    <name type="synonym">Tetrapisispora blattae</name>
    <dbReference type="NCBI Taxonomy" id="1071380"/>
    <lineage>
        <taxon>Eukaryota</taxon>
        <taxon>Fungi</taxon>
        <taxon>Dikarya</taxon>
        <taxon>Ascomycota</taxon>
        <taxon>Saccharomycotina</taxon>
        <taxon>Saccharomycetes</taxon>
        <taxon>Saccharomycetales</taxon>
        <taxon>Saccharomycetaceae</taxon>
        <taxon>Henningerozyma</taxon>
    </lineage>
</organism>
<name>I2GW83_HENB6</name>
<keyword evidence="1" id="KW-1133">Transmembrane helix</keyword>
<dbReference type="OMA" id="PGFYLTY"/>
<feature type="transmembrane region" description="Helical" evidence="1">
    <location>
        <begin position="181"/>
        <end position="201"/>
    </location>
</feature>
<accession>I2GW83</accession>
<dbReference type="GeneID" id="14492908"/>
<reference evidence="2 3" key="1">
    <citation type="journal article" date="2011" name="Proc. Natl. Acad. Sci. U.S.A.">
        <title>Evolutionary erosion of yeast sex chromosomes by mating-type switching accidents.</title>
        <authorList>
            <person name="Gordon J.L."/>
            <person name="Armisen D."/>
            <person name="Proux-Wera E."/>
            <person name="Oheigeartaigh S.S."/>
            <person name="Byrne K.P."/>
            <person name="Wolfe K.H."/>
        </authorList>
    </citation>
    <scope>NUCLEOTIDE SEQUENCE [LARGE SCALE GENOMIC DNA]</scope>
    <source>
        <strain evidence="3">ATCC 34711 / CBS 6284 / DSM 70876 / NBRC 10599 / NRRL Y-10934 / UCD 77-7</strain>
    </source>
</reference>
<dbReference type="KEGG" id="tbl:TBLA_0A05920"/>
<dbReference type="Proteomes" id="UP000002866">
    <property type="component" value="Chromosome 1"/>
</dbReference>
<keyword evidence="3" id="KW-1185">Reference proteome</keyword>
<keyword evidence="1" id="KW-0472">Membrane</keyword>
<dbReference type="PANTHER" id="PTHR28062:SF1">
    <property type="entry name" value="TRANSMEMBRANE PROTEIN"/>
    <property type="match status" value="1"/>
</dbReference>
<gene>
    <name evidence="2" type="primary">TBLA0A05920</name>
    <name evidence="2" type="ORF">TBLA_0A05920</name>
</gene>
<dbReference type="InterPro" id="IPR018786">
    <property type="entry name" value="Mit_KHE1"/>
</dbReference>
<dbReference type="AlphaFoldDB" id="I2GW83"/>
<evidence type="ECO:0000313" key="3">
    <source>
        <dbReference type="Proteomes" id="UP000002866"/>
    </source>
</evidence>
<dbReference type="eggNOG" id="KOG4539">
    <property type="taxonomic scope" value="Eukaryota"/>
</dbReference>
<evidence type="ECO:0000256" key="1">
    <source>
        <dbReference type="SAM" id="Phobius"/>
    </source>
</evidence>
<dbReference type="RefSeq" id="XP_004177904.1">
    <property type="nucleotide sequence ID" value="XM_004177856.1"/>
</dbReference>
<dbReference type="GO" id="GO:0006813">
    <property type="term" value="P:potassium ion transport"/>
    <property type="evidence" value="ECO:0007669"/>
    <property type="project" value="EnsemblFungi"/>
</dbReference>
<dbReference type="EMBL" id="HE806316">
    <property type="protein sequence ID" value="CCH58385.1"/>
    <property type="molecule type" value="Genomic_DNA"/>
</dbReference>
<sequence>MLPLFGRVLGRRSIHAKNSIVSVEEYLKDPVKIIVLPITRDKSFVYFKHTEEVKNKQSRIIKYENWLNVKAGNYWLKLNNSPKSYNKKIVRWVNFFLDKIPWQEHSLRSIPRENYILKRIKYNTGQEKLMTNNKYIQESLKNSMKVTPINIYYPNELMNANQVKEQLNRLIVRGTKYHLRYIFYCILGIQFTLPIVLVPIVPNIPGFYLAYRAYCNFQAYLGAKHIGTLLNDPINGTSNVQVSFKGINNYSKYFQTNINTKEQQINEFSHEIFLQDKDSRDQLLSFLQLPEMKKELEKAIHQETLLIKK</sequence>
<protein>
    <submittedName>
        <fullName evidence="2">Uncharacterized protein</fullName>
    </submittedName>
</protein>
<proteinExistence type="predicted"/>
<dbReference type="GO" id="GO:1902600">
    <property type="term" value="P:proton transmembrane transport"/>
    <property type="evidence" value="ECO:0007669"/>
    <property type="project" value="EnsemblFungi"/>
</dbReference>
<dbReference type="Pfam" id="PF10173">
    <property type="entry name" value="Mit_KHE1"/>
    <property type="match status" value="1"/>
</dbReference>
<dbReference type="HOGENOM" id="CLU_043838_0_1_1"/>
<dbReference type="FunCoup" id="I2GW83">
    <property type="interactions" value="11"/>
</dbReference>
<dbReference type="GO" id="GO:0005743">
    <property type="term" value="C:mitochondrial inner membrane"/>
    <property type="evidence" value="ECO:0007669"/>
    <property type="project" value="EnsemblFungi"/>
</dbReference>
<evidence type="ECO:0000313" key="2">
    <source>
        <dbReference type="EMBL" id="CCH58385.1"/>
    </source>
</evidence>
<dbReference type="OrthoDB" id="5562676at2759"/>